<dbReference type="EMBL" id="JBBFKC010000002">
    <property type="protein sequence ID" value="MEJ3690000.1"/>
    <property type="molecule type" value="Genomic_DNA"/>
</dbReference>
<organism evidence="1 2">
    <name type="scientific">Faecalibacterium taiwanense</name>
    <dbReference type="NCBI Taxonomy" id="3030638"/>
    <lineage>
        <taxon>Bacteria</taxon>
        <taxon>Bacillati</taxon>
        <taxon>Bacillota</taxon>
        <taxon>Clostridia</taxon>
        <taxon>Eubacteriales</taxon>
        <taxon>Oscillospiraceae</taxon>
        <taxon>Faecalibacterium</taxon>
    </lineage>
</organism>
<evidence type="ECO:0000313" key="2">
    <source>
        <dbReference type="Proteomes" id="UP001379600"/>
    </source>
</evidence>
<sequence>MRRRRAILIAEDPDKTEKHRESRITLPIRRKKSAMNRKHKIKCVAAQKNTTKKCNECDFDVFRRFFRIEPALSAL</sequence>
<reference evidence="1 2" key="1">
    <citation type="submission" date="2024-03" db="EMBL/GenBank/DDBJ databases">
        <authorList>
            <person name="Plomp N."/>
            <person name="Harmsen H.J."/>
        </authorList>
    </citation>
    <scope>NUCLEOTIDE SEQUENCE [LARGE SCALE GENOMIC DNA]</scope>
    <source>
        <strain evidence="1 2">HTF-76H</strain>
    </source>
</reference>
<accession>A0AB35XTD0</accession>
<name>A0AB35XTD0_9FIRM</name>
<gene>
    <name evidence="1" type="ORF">WF787_02020</name>
</gene>
<comment type="caution">
    <text evidence="1">The sequence shown here is derived from an EMBL/GenBank/DDBJ whole genome shotgun (WGS) entry which is preliminary data.</text>
</comment>
<keyword evidence="2" id="KW-1185">Reference proteome</keyword>
<proteinExistence type="predicted"/>
<dbReference type="RefSeq" id="WP_154258617.1">
    <property type="nucleotide sequence ID" value="NZ_JBBFKB010000077.1"/>
</dbReference>
<dbReference type="AlphaFoldDB" id="A0AB35XTD0"/>
<protein>
    <submittedName>
        <fullName evidence="1">Uncharacterized protein</fullName>
    </submittedName>
</protein>
<dbReference type="Proteomes" id="UP001379600">
    <property type="component" value="Unassembled WGS sequence"/>
</dbReference>
<evidence type="ECO:0000313" key="1">
    <source>
        <dbReference type="EMBL" id="MEJ3690000.1"/>
    </source>
</evidence>